<dbReference type="InterPro" id="IPR046903">
    <property type="entry name" value="Mab-21-like_nuc_Trfase"/>
</dbReference>
<keyword evidence="3" id="KW-0808">Transferase</keyword>
<evidence type="ECO:0000256" key="8">
    <source>
        <dbReference type="ARBA" id="ARBA00022842"/>
    </source>
</evidence>
<keyword evidence="12" id="KW-1185">Reference proteome</keyword>
<evidence type="ECO:0000256" key="4">
    <source>
        <dbReference type="ARBA" id="ARBA00022695"/>
    </source>
</evidence>
<evidence type="ECO:0000256" key="6">
    <source>
        <dbReference type="ARBA" id="ARBA00022741"/>
    </source>
</evidence>
<feature type="domain" description="Mab-21-like HhH/H2TH-like" evidence="10">
    <location>
        <begin position="161"/>
        <end position="250"/>
    </location>
</feature>
<name>A0A7M5XD43_9CNID</name>
<sequence>MFRFFMLLFHYDELPRHDEKDPLINLDLRYKFDEKDKFGGKKKVDVSNFRRVTSLGAALPFIIQKPGCMMGSQSTESLDIVLSFHLNGYWPDCASEWKEKYKTKLAKEAYDLIIQCGVSTVCKTPPVQKADTVKNLPLMFRLSFSRAETKLMNLVTPEQKEAYKCLKMLRETELNDYRFFGLRLGGFLKKKFTSYHLKSLFLTLTTGNDEEKSASEWFVVLLNEVLRGLANREIRHHFISGVNLLENASIEEDLQREFRINWFQRDLPFYDPPMLRIDFEKTIEVSKEWFRRYKSKLVPSEYLAVYDTDQCELDTCMVLRKVFEDALHNLDSSRFQELQQKCLYQNSYDCLGFSE</sequence>
<organism evidence="11 12">
    <name type="scientific">Clytia hemisphaerica</name>
    <dbReference type="NCBI Taxonomy" id="252671"/>
    <lineage>
        <taxon>Eukaryota</taxon>
        <taxon>Metazoa</taxon>
        <taxon>Cnidaria</taxon>
        <taxon>Hydrozoa</taxon>
        <taxon>Hydroidolina</taxon>
        <taxon>Leptothecata</taxon>
        <taxon>Obeliida</taxon>
        <taxon>Clytiidae</taxon>
        <taxon>Clytia</taxon>
    </lineage>
</organism>
<evidence type="ECO:0000256" key="2">
    <source>
        <dbReference type="ARBA" id="ARBA00008307"/>
    </source>
</evidence>
<dbReference type="SMART" id="SM01265">
    <property type="entry name" value="Mab-21"/>
    <property type="match status" value="1"/>
</dbReference>
<evidence type="ECO:0000256" key="3">
    <source>
        <dbReference type="ARBA" id="ARBA00022679"/>
    </source>
</evidence>
<dbReference type="GO" id="GO:0046872">
    <property type="term" value="F:metal ion binding"/>
    <property type="evidence" value="ECO:0007669"/>
    <property type="project" value="UniProtKB-KW"/>
</dbReference>
<reference evidence="11" key="1">
    <citation type="submission" date="2021-01" db="UniProtKB">
        <authorList>
            <consortium name="EnsemblMetazoa"/>
        </authorList>
    </citation>
    <scope>IDENTIFICATION</scope>
</reference>
<keyword evidence="7" id="KW-0067">ATP-binding</keyword>
<evidence type="ECO:0000313" key="11">
    <source>
        <dbReference type="EnsemblMetazoa" id="CLYHEMP021321.1"/>
    </source>
</evidence>
<dbReference type="Proteomes" id="UP000594262">
    <property type="component" value="Unplaced"/>
</dbReference>
<keyword evidence="5" id="KW-0479">Metal-binding</keyword>
<feature type="domain" description="Mab-21-like nucleotidyltransferase" evidence="9">
    <location>
        <begin position="76"/>
        <end position="153"/>
    </location>
</feature>
<evidence type="ECO:0000256" key="5">
    <source>
        <dbReference type="ARBA" id="ARBA00022723"/>
    </source>
</evidence>
<evidence type="ECO:0000259" key="9">
    <source>
        <dbReference type="Pfam" id="PF03281"/>
    </source>
</evidence>
<evidence type="ECO:0000256" key="7">
    <source>
        <dbReference type="ARBA" id="ARBA00022840"/>
    </source>
</evidence>
<evidence type="ECO:0000256" key="1">
    <source>
        <dbReference type="ARBA" id="ARBA00001946"/>
    </source>
</evidence>
<evidence type="ECO:0000313" key="12">
    <source>
        <dbReference type="Proteomes" id="UP000594262"/>
    </source>
</evidence>
<keyword evidence="6" id="KW-0547">Nucleotide-binding</keyword>
<keyword evidence="8" id="KW-0460">Magnesium</keyword>
<accession>A0A7M5XD43</accession>
<dbReference type="GO" id="GO:0005524">
    <property type="term" value="F:ATP binding"/>
    <property type="evidence" value="ECO:0007669"/>
    <property type="project" value="UniProtKB-KW"/>
</dbReference>
<dbReference type="Pfam" id="PF03281">
    <property type="entry name" value="Mab-21"/>
    <property type="match status" value="1"/>
</dbReference>
<dbReference type="EnsemblMetazoa" id="CLYHEMT021321.1">
    <property type="protein sequence ID" value="CLYHEMP021321.1"/>
    <property type="gene ID" value="CLYHEMG021321"/>
</dbReference>
<dbReference type="PANTHER" id="PTHR10656:SF42">
    <property type="entry name" value="CYCLIC GMP-AMP SYNTHASE-LIKE PROTEIN-RELATED"/>
    <property type="match status" value="1"/>
</dbReference>
<dbReference type="InterPro" id="IPR024810">
    <property type="entry name" value="MAB21L/cGLR"/>
</dbReference>
<dbReference type="OrthoDB" id="5953127at2759"/>
<evidence type="ECO:0000259" key="10">
    <source>
        <dbReference type="Pfam" id="PF20266"/>
    </source>
</evidence>
<dbReference type="Gene3D" id="1.10.1410.40">
    <property type="match status" value="1"/>
</dbReference>
<proteinExistence type="inferred from homology"/>
<dbReference type="AlphaFoldDB" id="A0A7M5XD43"/>
<dbReference type="InterPro" id="IPR046906">
    <property type="entry name" value="Mab-21_HhH/H2TH-like"/>
</dbReference>
<dbReference type="Pfam" id="PF20266">
    <property type="entry name" value="Mab-21_C"/>
    <property type="match status" value="1"/>
</dbReference>
<comment type="similarity">
    <text evidence="2">Belongs to the mab-21 family.</text>
</comment>
<comment type="cofactor">
    <cofactor evidence="1">
        <name>Mg(2+)</name>
        <dbReference type="ChEBI" id="CHEBI:18420"/>
    </cofactor>
</comment>
<keyword evidence="4" id="KW-0548">Nucleotidyltransferase</keyword>
<dbReference type="GO" id="GO:0016779">
    <property type="term" value="F:nucleotidyltransferase activity"/>
    <property type="evidence" value="ECO:0007669"/>
    <property type="project" value="UniProtKB-KW"/>
</dbReference>
<protein>
    <submittedName>
        <fullName evidence="11">Uncharacterized protein</fullName>
    </submittedName>
</protein>
<dbReference type="PANTHER" id="PTHR10656">
    <property type="entry name" value="CELL FATE DETERMINING PROTEIN MAB21-RELATED"/>
    <property type="match status" value="1"/>
</dbReference>